<dbReference type="PANTHER" id="PTHR36710:SF4">
    <property type="entry name" value="PLANT INVERTASE_PECTIN METHYLESTERASE INHIBITOR SUPERFAMILY PROTEIN"/>
    <property type="match status" value="1"/>
</dbReference>
<dbReference type="Proteomes" id="UP000187203">
    <property type="component" value="Unassembled WGS sequence"/>
</dbReference>
<dbReference type="InterPro" id="IPR035513">
    <property type="entry name" value="Invertase/methylesterase_inhib"/>
</dbReference>
<dbReference type="CDD" id="cd15797">
    <property type="entry name" value="PMEI"/>
    <property type="match status" value="1"/>
</dbReference>
<dbReference type="Gene3D" id="1.20.140.40">
    <property type="entry name" value="Invertase/pectin methylesterase inhibitor family protein"/>
    <property type="match status" value="1"/>
</dbReference>
<name>A0A1R3FVD3_9ROSI</name>
<dbReference type="InterPro" id="IPR034086">
    <property type="entry name" value="PMEI_plant"/>
</dbReference>
<dbReference type="SUPFAM" id="SSF101148">
    <property type="entry name" value="Plant invertase/pectin methylesterase inhibitor"/>
    <property type="match status" value="1"/>
</dbReference>
<dbReference type="InterPro" id="IPR052421">
    <property type="entry name" value="PCW_Enzyme_Inhibitor"/>
</dbReference>
<gene>
    <name evidence="6" type="ORF">COLO4_38368</name>
</gene>
<proteinExistence type="inferred from homology"/>
<feature type="domain" description="Pectinesterase inhibitor" evidence="5">
    <location>
        <begin position="36"/>
        <end position="186"/>
    </location>
</feature>
<dbReference type="NCBIfam" id="TIGR01614">
    <property type="entry name" value="PME_inhib"/>
    <property type="match status" value="1"/>
</dbReference>
<dbReference type="PANTHER" id="PTHR36710">
    <property type="entry name" value="PECTINESTERASE INHIBITOR-LIKE"/>
    <property type="match status" value="1"/>
</dbReference>
<sequence>MTSFKASMLVALPLYHILTLLLVLTSFQHATKLVLADEKLIQQQCHNAEVPATCLQCVNSDPTAIKADKVGIAAIVINCLSDNVETLAKNMSSMASTVQDKSLKSMFKECAKGFLEAKRDLSTAMKEMKKKNYDQTNLRVRKAVTPELDCKNNVVDKIKLAVLQVPDDVLYTMRVYEELTNAAMRIIDRF</sequence>
<evidence type="ECO:0000256" key="3">
    <source>
        <dbReference type="ARBA" id="ARBA00038471"/>
    </source>
</evidence>
<feature type="chain" id="PRO_5013023445" evidence="4">
    <location>
        <begin position="31"/>
        <end position="190"/>
    </location>
</feature>
<keyword evidence="2" id="KW-1015">Disulfide bond</keyword>
<accession>A0A1R3FVD3</accession>
<organism evidence="6 7">
    <name type="scientific">Corchorus olitorius</name>
    <dbReference type="NCBI Taxonomy" id="93759"/>
    <lineage>
        <taxon>Eukaryota</taxon>
        <taxon>Viridiplantae</taxon>
        <taxon>Streptophyta</taxon>
        <taxon>Embryophyta</taxon>
        <taxon>Tracheophyta</taxon>
        <taxon>Spermatophyta</taxon>
        <taxon>Magnoliopsida</taxon>
        <taxon>eudicotyledons</taxon>
        <taxon>Gunneridae</taxon>
        <taxon>Pentapetalae</taxon>
        <taxon>rosids</taxon>
        <taxon>malvids</taxon>
        <taxon>Malvales</taxon>
        <taxon>Malvaceae</taxon>
        <taxon>Grewioideae</taxon>
        <taxon>Apeibeae</taxon>
        <taxon>Corchorus</taxon>
    </lineage>
</organism>
<dbReference type="Pfam" id="PF04043">
    <property type="entry name" value="PMEI"/>
    <property type="match status" value="1"/>
</dbReference>
<evidence type="ECO:0000313" key="7">
    <source>
        <dbReference type="Proteomes" id="UP000187203"/>
    </source>
</evidence>
<feature type="signal peptide" evidence="4">
    <location>
        <begin position="1"/>
        <end position="30"/>
    </location>
</feature>
<reference evidence="7" key="1">
    <citation type="submission" date="2013-09" db="EMBL/GenBank/DDBJ databases">
        <title>Corchorus olitorius genome sequencing.</title>
        <authorList>
            <person name="Alam M."/>
            <person name="Haque M.S."/>
            <person name="Islam M.S."/>
            <person name="Emdad E.M."/>
            <person name="Islam M.M."/>
            <person name="Ahmed B."/>
            <person name="Halim A."/>
            <person name="Hossen Q.M.M."/>
            <person name="Hossain M.Z."/>
            <person name="Ahmed R."/>
            <person name="Khan M.M."/>
            <person name="Islam R."/>
            <person name="Rashid M.M."/>
            <person name="Khan S.A."/>
            <person name="Rahman M.S."/>
            <person name="Alam M."/>
            <person name="Yahiya A.S."/>
            <person name="Khan M.S."/>
            <person name="Azam M.S."/>
            <person name="Haque T."/>
            <person name="Lashkar M.Z.H."/>
            <person name="Akhand A.I."/>
            <person name="Morshed G."/>
            <person name="Roy S."/>
            <person name="Uddin K.S."/>
            <person name="Rabeya T."/>
            <person name="Hossain A.S."/>
            <person name="Chowdhury A."/>
            <person name="Snigdha A.R."/>
            <person name="Mortoza M.S."/>
            <person name="Matin S.A."/>
            <person name="Hoque S.M.E."/>
            <person name="Islam M.K."/>
            <person name="Roy D.K."/>
            <person name="Haider R."/>
            <person name="Moosa M.M."/>
            <person name="Elias S.M."/>
            <person name="Hasan A.M."/>
            <person name="Jahan S."/>
            <person name="Shafiuddin M."/>
            <person name="Mahmood N."/>
            <person name="Shommy N.S."/>
        </authorList>
    </citation>
    <scope>NUCLEOTIDE SEQUENCE [LARGE SCALE GENOMIC DNA]</scope>
    <source>
        <strain evidence="7">cv. O-4</strain>
    </source>
</reference>
<keyword evidence="7" id="KW-1185">Reference proteome</keyword>
<evidence type="ECO:0000256" key="2">
    <source>
        <dbReference type="ARBA" id="ARBA00023157"/>
    </source>
</evidence>
<dbReference type="EMBL" id="AWUE01024772">
    <property type="protein sequence ID" value="OMO49802.1"/>
    <property type="molecule type" value="Genomic_DNA"/>
</dbReference>
<dbReference type="AlphaFoldDB" id="A0A1R3FVD3"/>
<protein>
    <submittedName>
        <fullName evidence="6">Pectinesterase inhibitor</fullName>
    </submittedName>
</protein>
<dbReference type="GO" id="GO:0046910">
    <property type="term" value="F:pectinesterase inhibitor activity"/>
    <property type="evidence" value="ECO:0007669"/>
    <property type="project" value="InterPro"/>
</dbReference>
<dbReference type="InterPro" id="IPR006501">
    <property type="entry name" value="Pectinesterase_inhib_dom"/>
</dbReference>
<dbReference type="SMART" id="SM00856">
    <property type="entry name" value="PMEI"/>
    <property type="match status" value="1"/>
</dbReference>
<dbReference type="FunFam" id="1.20.140.40:FF:000008">
    <property type="entry name" value="Invertase/pectin methylesterase inhibitor family protein"/>
    <property type="match status" value="1"/>
</dbReference>
<evidence type="ECO:0000256" key="4">
    <source>
        <dbReference type="SAM" id="SignalP"/>
    </source>
</evidence>
<comment type="similarity">
    <text evidence="3">Belongs to the PMEI family.</text>
</comment>
<evidence type="ECO:0000313" key="6">
    <source>
        <dbReference type="EMBL" id="OMO49802.1"/>
    </source>
</evidence>
<dbReference type="OrthoDB" id="1866975at2759"/>
<evidence type="ECO:0000259" key="5">
    <source>
        <dbReference type="SMART" id="SM00856"/>
    </source>
</evidence>
<evidence type="ECO:0000256" key="1">
    <source>
        <dbReference type="ARBA" id="ARBA00022729"/>
    </source>
</evidence>
<comment type="caution">
    <text evidence="6">The sequence shown here is derived from an EMBL/GenBank/DDBJ whole genome shotgun (WGS) entry which is preliminary data.</text>
</comment>
<keyword evidence="1 4" id="KW-0732">Signal</keyword>